<name>A0A0P0Z4X6_9HYPH</name>
<reference evidence="1" key="1">
    <citation type="journal article" date="2015" name="Proc. Natl. Acad. Sci. U.S.A.">
        <title>Bacterial clade with the ribosomal RNA operon on a small plasmid rather than the chromosome.</title>
        <authorList>
            <person name="Anda M."/>
            <person name="Ohtsubo Y."/>
            <person name="Okubo T."/>
            <person name="Sugawara M."/>
            <person name="Nagata Y."/>
            <person name="Tsuda M."/>
            <person name="Minamisawa K."/>
            <person name="Mitsui H."/>
        </authorList>
    </citation>
    <scope>NUCLEOTIDE SEQUENCE</scope>
    <source>
        <strain evidence="1">DSM 21871</strain>
    </source>
</reference>
<dbReference type="EMBL" id="LC066379">
    <property type="protein sequence ID" value="BAT29228.1"/>
    <property type="molecule type" value="Genomic_DNA"/>
</dbReference>
<accession>A0A0P0Z4X6</accession>
<organism evidence="1">
    <name type="scientific">Aurantimonas manganoxydans</name>
    <dbReference type="NCBI Taxonomy" id="651183"/>
    <lineage>
        <taxon>Bacteria</taxon>
        <taxon>Pseudomonadati</taxon>
        <taxon>Pseudomonadota</taxon>
        <taxon>Alphaproteobacteria</taxon>
        <taxon>Hyphomicrobiales</taxon>
        <taxon>Aurantimonadaceae</taxon>
        <taxon>Aurantimonas</taxon>
    </lineage>
</organism>
<protein>
    <submittedName>
        <fullName evidence="1">Amino acid adenylation domain protein</fullName>
    </submittedName>
</protein>
<dbReference type="AlphaFoldDB" id="A0A0P0Z4X6"/>
<proteinExistence type="predicted"/>
<evidence type="ECO:0000313" key="1">
    <source>
        <dbReference type="EMBL" id="BAT29228.1"/>
    </source>
</evidence>
<sequence length="64" mass="6640">MPKVAVLQIGCALVGSDLWLKGVNSAPLSIAVPRELRSKLDGRFGGLMGASSQGFEPDPDCVAL</sequence>